<dbReference type="Proteomes" id="UP000183832">
    <property type="component" value="Unassembled WGS sequence"/>
</dbReference>
<sequence length="75" mass="8751">MYNRPLEKSFYIIIAIAKKCDTKQRNSCQVYSIKMPLIILMRIAWNLKVGHGDDGRRLSISDYCTSKSRNYFSSI</sequence>
<keyword evidence="2" id="KW-1185">Reference proteome</keyword>
<gene>
    <name evidence="1" type="ORF">CLUMA_CG021099</name>
</gene>
<protein>
    <submittedName>
        <fullName evidence="1">CLUMA_CG021099, isoform A</fullName>
    </submittedName>
</protein>
<evidence type="ECO:0000313" key="2">
    <source>
        <dbReference type="Proteomes" id="UP000183832"/>
    </source>
</evidence>
<dbReference type="AlphaFoldDB" id="A0A1J1JB46"/>
<dbReference type="EMBL" id="CVRI01000074">
    <property type="protein sequence ID" value="CRL08273.1"/>
    <property type="molecule type" value="Genomic_DNA"/>
</dbReference>
<proteinExistence type="predicted"/>
<accession>A0A1J1JB46</accession>
<reference evidence="1 2" key="1">
    <citation type="submission" date="2015-04" db="EMBL/GenBank/DDBJ databases">
        <authorList>
            <person name="Syromyatnikov M.Y."/>
            <person name="Popov V.N."/>
        </authorList>
    </citation>
    <scope>NUCLEOTIDE SEQUENCE [LARGE SCALE GENOMIC DNA]</scope>
</reference>
<evidence type="ECO:0000313" key="1">
    <source>
        <dbReference type="EMBL" id="CRL08273.1"/>
    </source>
</evidence>
<name>A0A1J1JB46_9DIPT</name>
<organism evidence="1 2">
    <name type="scientific">Clunio marinus</name>
    <dbReference type="NCBI Taxonomy" id="568069"/>
    <lineage>
        <taxon>Eukaryota</taxon>
        <taxon>Metazoa</taxon>
        <taxon>Ecdysozoa</taxon>
        <taxon>Arthropoda</taxon>
        <taxon>Hexapoda</taxon>
        <taxon>Insecta</taxon>
        <taxon>Pterygota</taxon>
        <taxon>Neoptera</taxon>
        <taxon>Endopterygota</taxon>
        <taxon>Diptera</taxon>
        <taxon>Nematocera</taxon>
        <taxon>Chironomoidea</taxon>
        <taxon>Chironomidae</taxon>
        <taxon>Clunio</taxon>
    </lineage>
</organism>